<protein>
    <submittedName>
        <fullName evidence="1">Uncharacterized protein</fullName>
    </submittedName>
</protein>
<dbReference type="EMBL" id="KB514475">
    <property type="protein sequence ID" value="EMP40122.1"/>
    <property type="molecule type" value="Genomic_DNA"/>
</dbReference>
<reference evidence="2" key="1">
    <citation type="journal article" date="2013" name="Nat. Genet.">
        <title>The draft genomes of soft-shell turtle and green sea turtle yield insights into the development and evolution of the turtle-specific body plan.</title>
        <authorList>
            <person name="Wang Z."/>
            <person name="Pascual-Anaya J."/>
            <person name="Zadissa A."/>
            <person name="Li W."/>
            <person name="Niimura Y."/>
            <person name="Huang Z."/>
            <person name="Li C."/>
            <person name="White S."/>
            <person name="Xiong Z."/>
            <person name="Fang D."/>
            <person name="Wang B."/>
            <person name="Ming Y."/>
            <person name="Chen Y."/>
            <person name="Zheng Y."/>
            <person name="Kuraku S."/>
            <person name="Pignatelli M."/>
            <person name="Herrero J."/>
            <person name="Beal K."/>
            <person name="Nozawa M."/>
            <person name="Li Q."/>
            <person name="Wang J."/>
            <person name="Zhang H."/>
            <person name="Yu L."/>
            <person name="Shigenobu S."/>
            <person name="Wang J."/>
            <person name="Liu J."/>
            <person name="Flicek P."/>
            <person name="Searle S."/>
            <person name="Wang J."/>
            <person name="Kuratani S."/>
            <person name="Yin Y."/>
            <person name="Aken B."/>
            <person name="Zhang G."/>
            <person name="Irie N."/>
        </authorList>
    </citation>
    <scope>NUCLEOTIDE SEQUENCE [LARGE SCALE GENOMIC DNA]</scope>
</reference>
<accession>M7CGR6</accession>
<proteinExistence type="predicted"/>
<evidence type="ECO:0000313" key="1">
    <source>
        <dbReference type="EMBL" id="EMP40122.1"/>
    </source>
</evidence>
<dbReference type="AlphaFoldDB" id="M7CGR6"/>
<evidence type="ECO:0000313" key="2">
    <source>
        <dbReference type="Proteomes" id="UP000031443"/>
    </source>
</evidence>
<gene>
    <name evidence="1" type="ORF">UY3_02625</name>
</gene>
<sequence length="142" mass="15937">MTAKVVNIGLKRNVELTLDILKSISIAWDKQQKDCCCIADTGKIRKELQETVKKETPNNKVKLQAGKKRMDQALTPSHFLANILDSEYQCRCLTAEEERATMTRGSNHPSSIPTVIHFSAGGEPFKQYMFVDDGLKKVTPLN</sequence>
<organism evidence="1 2">
    <name type="scientific">Chelonia mydas</name>
    <name type="common">Green sea-turtle</name>
    <name type="synonym">Chelonia agassizi</name>
    <dbReference type="NCBI Taxonomy" id="8469"/>
    <lineage>
        <taxon>Eukaryota</taxon>
        <taxon>Metazoa</taxon>
        <taxon>Chordata</taxon>
        <taxon>Craniata</taxon>
        <taxon>Vertebrata</taxon>
        <taxon>Euteleostomi</taxon>
        <taxon>Archelosauria</taxon>
        <taxon>Testudinata</taxon>
        <taxon>Testudines</taxon>
        <taxon>Cryptodira</taxon>
        <taxon>Durocryptodira</taxon>
        <taxon>Americhelydia</taxon>
        <taxon>Chelonioidea</taxon>
        <taxon>Cheloniidae</taxon>
        <taxon>Chelonia</taxon>
    </lineage>
</organism>
<keyword evidence="2" id="KW-1185">Reference proteome</keyword>
<dbReference type="STRING" id="8469.M7CGR6"/>
<name>M7CGR6_CHEMY</name>
<dbReference type="Proteomes" id="UP000031443">
    <property type="component" value="Unassembled WGS sequence"/>
</dbReference>